<keyword evidence="2" id="KW-0732">Signal</keyword>
<comment type="caution">
    <text evidence="3">The sequence shown here is derived from an EMBL/GenBank/DDBJ whole genome shotgun (WGS) entry which is preliminary data.</text>
</comment>
<sequence>MHHFRTLPAALALLLGLAMPAARAHEGHDDGPAAPPAGAAPRFAAVSDRFELVGVIDGRRLTLYLDHTGDNSPVQDARLELDLGGQAVAVARVGEGLYQAELAKPLADGETPVTANVVAGGADSDRLAADIDWHAPAAAPGKEGWTRTTMLAAGAGLAGVALVLWAWLRGRRSAAARMGGAA</sequence>
<keyword evidence="1" id="KW-0472">Membrane</keyword>
<keyword evidence="1" id="KW-1133">Transmembrane helix</keyword>
<dbReference type="Proteomes" id="UP000216225">
    <property type="component" value="Unassembled WGS sequence"/>
</dbReference>
<keyword evidence="1" id="KW-0812">Transmembrane</keyword>
<feature type="chain" id="PRO_5018671418" description="Transmembrane protein" evidence="2">
    <location>
        <begin position="25"/>
        <end position="182"/>
    </location>
</feature>
<evidence type="ECO:0000313" key="4">
    <source>
        <dbReference type="Proteomes" id="UP000216225"/>
    </source>
</evidence>
<dbReference type="AlphaFoldDB" id="A0A3R7IRP4"/>
<evidence type="ECO:0000256" key="2">
    <source>
        <dbReference type="SAM" id="SignalP"/>
    </source>
</evidence>
<gene>
    <name evidence="3" type="ORF">CE154_017645</name>
</gene>
<feature type="signal peptide" evidence="2">
    <location>
        <begin position="1"/>
        <end position="24"/>
    </location>
</feature>
<evidence type="ECO:0008006" key="5">
    <source>
        <dbReference type="Google" id="ProtNLM"/>
    </source>
</evidence>
<evidence type="ECO:0000313" key="3">
    <source>
        <dbReference type="EMBL" id="RKJ94956.1"/>
    </source>
</evidence>
<reference evidence="3 4" key="1">
    <citation type="submission" date="2018-09" db="EMBL/GenBank/DDBJ databases">
        <title>Genome comparison of Alicycliphilus sp. BQ1, a polyurethanolytic bacterium, with its closest phylogenetic relatives Alicycliphilus denitrificans BC and K601, unable to attack polyurethane.</title>
        <authorList>
            <person name="Loza-Tavera H."/>
            <person name="Lozano L."/>
            <person name="Cevallos M."/>
            <person name="Maya-Lucas O."/>
            <person name="Garcia-Mena J."/>
            <person name="Hernandez J."/>
        </authorList>
    </citation>
    <scope>NUCLEOTIDE SEQUENCE [LARGE SCALE GENOMIC DNA]</scope>
    <source>
        <strain evidence="3 4">BQ1</strain>
    </source>
</reference>
<feature type="transmembrane region" description="Helical" evidence="1">
    <location>
        <begin position="150"/>
        <end position="168"/>
    </location>
</feature>
<accession>A0A3R7IRP4</accession>
<organism evidence="3 4">
    <name type="scientific">Alicycliphilus denitrificans</name>
    <dbReference type="NCBI Taxonomy" id="179636"/>
    <lineage>
        <taxon>Bacteria</taxon>
        <taxon>Pseudomonadati</taxon>
        <taxon>Pseudomonadota</taxon>
        <taxon>Betaproteobacteria</taxon>
        <taxon>Burkholderiales</taxon>
        <taxon>Comamonadaceae</taxon>
        <taxon>Alicycliphilus</taxon>
    </lineage>
</organism>
<protein>
    <recommendedName>
        <fullName evidence="5">Transmembrane protein</fullName>
    </recommendedName>
</protein>
<proteinExistence type="predicted"/>
<name>A0A3R7IRP4_9BURK</name>
<dbReference type="RefSeq" id="WP_094437468.1">
    <property type="nucleotide sequence ID" value="NZ_NKDB02000004.1"/>
</dbReference>
<evidence type="ECO:0000256" key="1">
    <source>
        <dbReference type="SAM" id="Phobius"/>
    </source>
</evidence>
<dbReference type="EMBL" id="NKDB02000004">
    <property type="protein sequence ID" value="RKJ94956.1"/>
    <property type="molecule type" value="Genomic_DNA"/>
</dbReference>